<evidence type="ECO:0000313" key="1">
    <source>
        <dbReference type="EMBL" id="KAF3222972.1"/>
    </source>
</evidence>
<name>A0A7C8USN4_ORBOL</name>
<dbReference type="AlphaFoldDB" id="A0A7C8USN4"/>
<reference evidence="2 3" key="1">
    <citation type="submission" date="2019-06" db="EMBL/GenBank/DDBJ databases">
        <authorList>
            <person name="Palmer J.M."/>
        </authorList>
    </citation>
    <scope>NUCLEOTIDE SEQUENCE [LARGE SCALE GENOMIC DNA]</scope>
    <source>
        <strain evidence="2 3">TWF106</strain>
        <strain evidence="1">TWF679</strain>
    </source>
</reference>
<dbReference type="EMBL" id="WIWS01000011">
    <property type="protein sequence ID" value="KAF3226273.1"/>
    <property type="molecule type" value="Genomic_DNA"/>
</dbReference>
<protein>
    <submittedName>
        <fullName evidence="2">Uncharacterized protein</fullName>
    </submittedName>
</protein>
<comment type="caution">
    <text evidence="2">The sequence shown here is derived from an EMBL/GenBank/DDBJ whole genome shotgun (WGS) entry which is preliminary data.</text>
</comment>
<evidence type="ECO:0000313" key="2">
    <source>
        <dbReference type="EMBL" id="KAF3226272.1"/>
    </source>
</evidence>
<sequence>MHSNMCDTEINHAIQSVCTLPISGHTIARVLGSRDIGYTRIQQPVADLQAGPRQVQNLFKEAALEPFPDSSFLPSQASPHSRRSPSSLSIYIHDRSSFTFDAVIF</sequence>
<dbReference type="Proteomes" id="UP000614610">
    <property type="component" value="Unassembled WGS sequence"/>
</dbReference>
<dbReference type="EMBL" id="WIWT01000002">
    <property type="protein sequence ID" value="KAF3222972.1"/>
    <property type="molecule type" value="Genomic_DNA"/>
</dbReference>
<dbReference type="Proteomes" id="UP000472727">
    <property type="component" value="Unassembled WGS sequence"/>
</dbReference>
<dbReference type="EMBL" id="WIWT01000002">
    <property type="protein sequence ID" value="KAF3222973.1"/>
    <property type="molecule type" value="Genomic_DNA"/>
</dbReference>
<organism evidence="2 3">
    <name type="scientific">Orbilia oligospora</name>
    <name type="common">Nematode-trapping fungus</name>
    <name type="synonym">Arthrobotrys oligospora</name>
    <dbReference type="NCBI Taxonomy" id="2813651"/>
    <lineage>
        <taxon>Eukaryota</taxon>
        <taxon>Fungi</taxon>
        <taxon>Dikarya</taxon>
        <taxon>Ascomycota</taxon>
        <taxon>Pezizomycotina</taxon>
        <taxon>Orbiliomycetes</taxon>
        <taxon>Orbiliales</taxon>
        <taxon>Orbiliaceae</taxon>
        <taxon>Orbilia</taxon>
    </lineage>
</organism>
<gene>
    <name evidence="2" type="ORF">TWF106_000767</name>
    <name evidence="1" type="ORF">TWF679_004170</name>
</gene>
<accession>A0A7C8USN4</accession>
<dbReference type="EMBL" id="WIWS01000011">
    <property type="protein sequence ID" value="KAF3226272.1"/>
    <property type="molecule type" value="Genomic_DNA"/>
</dbReference>
<proteinExistence type="predicted"/>
<evidence type="ECO:0000313" key="3">
    <source>
        <dbReference type="Proteomes" id="UP000472727"/>
    </source>
</evidence>